<dbReference type="InterPro" id="IPR037682">
    <property type="entry name" value="TonB_C"/>
</dbReference>
<dbReference type="Gene3D" id="3.30.1150.10">
    <property type="match status" value="1"/>
</dbReference>
<feature type="domain" description="TonB C-terminal" evidence="12">
    <location>
        <begin position="47"/>
        <end position="143"/>
    </location>
</feature>
<dbReference type="InterPro" id="IPR051045">
    <property type="entry name" value="TonB-dependent_transducer"/>
</dbReference>
<evidence type="ECO:0000256" key="9">
    <source>
        <dbReference type="ARBA" id="ARBA00023136"/>
    </source>
</evidence>
<dbReference type="PROSITE" id="PS52015">
    <property type="entry name" value="TONB_CTD"/>
    <property type="match status" value="1"/>
</dbReference>
<dbReference type="PANTHER" id="PTHR33446:SF2">
    <property type="entry name" value="PROTEIN TONB"/>
    <property type="match status" value="1"/>
</dbReference>
<feature type="signal peptide" evidence="11">
    <location>
        <begin position="1"/>
        <end position="23"/>
    </location>
</feature>
<dbReference type="NCBIfam" id="TIGR01352">
    <property type="entry name" value="tonB_Cterm"/>
    <property type="match status" value="1"/>
</dbReference>
<feature type="region of interest" description="Disordered" evidence="10">
    <location>
        <begin position="26"/>
        <end position="52"/>
    </location>
</feature>
<keyword evidence="7" id="KW-0653">Protein transport</keyword>
<keyword evidence="14" id="KW-1185">Reference proteome</keyword>
<gene>
    <name evidence="13" type="ORF">ISP25_15705</name>
</gene>
<organism evidence="13 14">
    <name type="scientific">Rhodanobacter hydrolyticus</name>
    <dbReference type="NCBI Taxonomy" id="2250595"/>
    <lineage>
        <taxon>Bacteria</taxon>
        <taxon>Pseudomonadati</taxon>
        <taxon>Pseudomonadota</taxon>
        <taxon>Gammaproteobacteria</taxon>
        <taxon>Lysobacterales</taxon>
        <taxon>Rhodanobacteraceae</taxon>
        <taxon>Rhodanobacter</taxon>
    </lineage>
</organism>
<protein>
    <submittedName>
        <fullName evidence="13">Energy transducer TonB</fullName>
    </submittedName>
</protein>
<keyword evidence="11" id="KW-0732">Signal</keyword>
<dbReference type="Pfam" id="PF03544">
    <property type="entry name" value="TonB_C"/>
    <property type="match status" value="1"/>
</dbReference>
<evidence type="ECO:0000256" key="11">
    <source>
        <dbReference type="SAM" id="SignalP"/>
    </source>
</evidence>
<evidence type="ECO:0000256" key="3">
    <source>
        <dbReference type="ARBA" id="ARBA00022448"/>
    </source>
</evidence>
<dbReference type="InterPro" id="IPR006260">
    <property type="entry name" value="TonB/TolA_C"/>
</dbReference>
<dbReference type="PROSITE" id="PS51257">
    <property type="entry name" value="PROKAR_LIPOPROTEIN"/>
    <property type="match status" value="1"/>
</dbReference>
<evidence type="ECO:0000256" key="6">
    <source>
        <dbReference type="ARBA" id="ARBA00022692"/>
    </source>
</evidence>
<dbReference type="SUPFAM" id="SSF74653">
    <property type="entry name" value="TolA/TonB C-terminal domain"/>
    <property type="match status" value="1"/>
</dbReference>
<keyword evidence="5" id="KW-0997">Cell inner membrane</keyword>
<evidence type="ECO:0000256" key="4">
    <source>
        <dbReference type="ARBA" id="ARBA00022475"/>
    </source>
</evidence>
<keyword evidence="4" id="KW-1003">Cell membrane</keyword>
<proteinExistence type="inferred from homology"/>
<evidence type="ECO:0000256" key="8">
    <source>
        <dbReference type="ARBA" id="ARBA00022989"/>
    </source>
</evidence>
<evidence type="ECO:0000256" key="7">
    <source>
        <dbReference type="ARBA" id="ARBA00022927"/>
    </source>
</evidence>
<keyword evidence="6" id="KW-0812">Transmembrane</keyword>
<dbReference type="Proteomes" id="UP001620339">
    <property type="component" value="Unassembled WGS sequence"/>
</dbReference>
<keyword evidence="8" id="KW-1133">Transmembrane helix</keyword>
<evidence type="ECO:0000256" key="2">
    <source>
        <dbReference type="ARBA" id="ARBA00006555"/>
    </source>
</evidence>
<evidence type="ECO:0000259" key="12">
    <source>
        <dbReference type="PROSITE" id="PS52015"/>
    </source>
</evidence>
<keyword evidence="9" id="KW-0472">Membrane</keyword>
<keyword evidence="3" id="KW-0813">Transport</keyword>
<dbReference type="RefSeq" id="WP_404615240.1">
    <property type="nucleotide sequence ID" value="NZ_JADIKK010000008.1"/>
</dbReference>
<reference evidence="13 14" key="1">
    <citation type="submission" date="2020-10" db="EMBL/GenBank/DDBJ databases">
        <title>Phylogeny of dyella-like bacteria.</title>
        <authorList>
            <person name="Fu J."/>
        </authorList>
    </citation>
    <scope>NUCLEOTIDE SEQUENCE [LARGE SCALE GENOMIC DNA]</scope>
    <source>
        <strain evidence="13 14">KACC 19113</strain>
    </source>
</reference>
<comment type="caution">
    <text evidence="13">The sequence shown here is derived from an EMBL/GenBank/DDBJ whole genome shotgun (WGS) entry which is preliminary data.</text>
</comment>
<feature type="chain" id="PRO_5045813238" evidence="11">
    <location>
        <begin position="24"/>
        <end position="262"/>
    </location>
</feature>
<evidence type="ECO:0000256" key="10">
    <source>
        <dbReference type="SAM" id="MobiDB-lite"/>
    </source>
</evidence>
<accession>A0ABW8JBQ4</accession>
<feature type="compositionally biased region" description="Pro residues" evidence="10">
    <location>
        <begin position="30"/>
        <end position="52"/>
    </location>
</feature>
<evidence type="ECO:0000256" key="5">
    <source>
        <dbReference type="ARBA" id="ARBA00022519"/>
    </source>
</evidence>
<dbReference type="PANTHER" id="PTHR33446">
    <property type="entry name" value="PROTEIN TONB-RELATED"/>
    <property type="match status" value="1"/>
</dbReference>
<dbReference type="EMBL" id="JADIKK010000008">
    <property type="protein sequence ID" value="MFK2878521.1"/>
    <property type="molecule type" value="Genomic_DNA"/>
</dbReference>
<sequence>MRLLSVVISCVLLLAGCSGEAVQRPVTNAAPPPPPSSWPPAPPPPPGAPPPPQSITAVAPVYPGFEAVYGIQGTVVLLILVGKDGDPLDIRVDYSSGSRGLDRAAIAAATQWRFSPERKNGIAVEGYARVPVTFNEPMIKGDPAWTPAYRHAPIQMDDAPIPYATVVQAVSDVAARAHAQVYDSTHKQSHVYAIRDSQKIVRELWYFTDISTDRAMVVRYIFAGTPDNPITLAATLCNNASLCRQRESWVKAGPYTKRVSTE</sequence>
<evidence type="ECO:0000256" key="1">
    <source>
        <dbReference type="ARBA" id="ARBA00004383"/>
    </source>
</evidence>
<evidence type="ECO:0000313" key="13">
    <source>
        <dbReference type="EMBL" id="MFK2878521.1"/>
    </source>
</evidence>
<name>A0ABW8JBQ4_9GAMM</name>
<evidence type="ECO:0000313" key="14">
    <source>
        <dbReference type="Proteomes" id="UP001620339"/>
    </source>
</evidence>
<comment type="subcellular location">
    <subcellularLocation>
        <location evidence="1">Cell inner membrane</location>
        <topology evidence="1">Single-pass membrane protein</topology>
        <orientation evidence="1">Periplasmic side</orientation>
    </subcellularLocation>
</comment>
<comment type="similarity">
    <text evidence="2">Belongs to the TonB family.</text>
</comment>